<evidence type="ECO:0000256" key="6">
    <source>
        <dbReference type="PROSITE-ProRule" id="PRU00104"/>
    </source>
</evidence>
<dbReference type="PANTHER" id="PTHR45670:SF1">
    <property type="entry name" value="E3 UBIQUITIN-PROTEIN LIGASE HECTD1"/>
    <property type="match status" value="1"/>
</dbReference>
<dbReference type="OrthoDB" id="409931at2759"/>
<dbReference type="Gene3D" id="3.90.1750.10">
    <property type="entry name" value="Hect, E3 ligase catalytic domains"/>
    <property type="match status" value="1"/>
</dbReference>
<dbReference type="OMA" id="YLVEPPC"/>
<feature type="compositionally biased region" description="Basic residues" evidence="7">
    <location>
        <begin position="110"/>
        <end position="121"/>
    </location>
</feature>
<feature type="compositionally biased region" description="Basic and acidic residues" evidence="7">
    <location>
        <begin position="122"/>
        <end position="147"/>
    </location>
</feature>
<feature type="compositionally biased region" description="Acidic residues" evidence="7">
    <location>
        <begin position="1257"/>
        <end position="1270"/>
    </location>
</feature>
<feature type="region of interest" description="Disordered" evidence="7">
    <location>
        <begin position="1119"/>
        <end position="1187"/>
    </location>
</feature>
<feature type="compositionally biased region" description="Low complexity" evidence="7">
    <location>
        <begin position="781"/>
        <end position="790"/>
    </location>
</feature>
<feature type="compositionally biased region" description="Basic and acidic residues" evidence="7">
    <location>
        <begin position="970"/>
        <end position="983"/>
    </location>
</feature>
<dbReference type="InterPro" id="IPR011989">
    <property type="entry name" value="ARM-like"/>
</dbReference>
<feature type="compositionally biased region" description="Low complexity" evidence="7">
    <location>
        <begin position="217"/>
        <end position="226"/>
    </location>
</feature>
<dbReference type="GeneID" id="9051524"/>
<dbReference type="SMART" id="SM00119">
    <property type="entry name" value="HECTc"/>
    <property type="match status" value="1"/>
</dbReference>
<evidence type="ECO:0000256" key="5">
    <source>
        <dbReference type="ARBA" id="ARBA00022786"/>
    </source>
</evidence>
<evidence type="ECO:0000259" key="8">
    <source>
        <dbReference type="PROSITE" id="PS50237"/>
    </source>
</evidence>
<dbReference type="Pfam" id="PF00632">
    <property type="entry name" value="HECT"/>
    <property type="match status" value="1"/>
</dbReference>
<dbReference type="EC" id="2.3.2.26" evidence="3"/>
<evidence type="ECO:0000313" key="10">
    <source>
        <dbReference type="Proteomes" id="UP000007800"/>
    </source>
</evidence>
<feature type="compositionally biased region" description="Low complexity" evidence="7">
    <location>
        <begin position="24"/>
        <end position="65"/>
    </location>
</feature>
<feature type="compositionally biased region" description="Low complexity" evidence="7">
    <location>
        <begin position="1"/>
        <end position="14"/>
    </location>
</feature>
<dbReference type="EMBL" id="GG685476">
    <property type="protein sequence ID" value="EEQ99685.1"/>
    <property type="molecule type" value="Genomic_DNA"/>
</dbReference>
<comment type="catalytic activity">
    <reaction evidence="1">
        <text>S-ubiquitinyl-[E2 ubiquitin-conjugating enzyme]-L-cysteine + [acceptor protein]-L-lysine = [E2 ubiquitin-conjugating enzyme]-L-cysteine + N(6)-ubiquitinyl-[acceptor protein]-L-lysine.</text>
        <dbReference type="EC" id="2.3.2.26"/>
    </reaction>
</comment>
<keyword evidence="4" id="KW-0808">Transferase</keyword>
<feature type="region of interest" description="Disordered" evidence="7">
    <location>
        <begin position="1006"/>
        <end position="1025"/>
    </location>
</feature>
<dbReference type="InterPro" id="IPR035983">
    <property type="entry name" value="Hect_E3_ubiquitin_ligase"/>
</dbReference>
<dbReference type="GO" id="GO:0061630">
    <property type="term" value="F:ubiquitin protein ligase activity"/>
    <property type="evidence" value="ECO:0007669"/>
    <property type="project" value="UniProtKB-EC"/>
</dbReference>
<dbReference type="Proteomes" id="UP000007800">
    <property type="component" value="Unassembled WGS sequence"/>
</dbReference>
<feature type="compositionally biased region" description="Low complexity" evidence="7">
    <location>
        <begin position="984"/>
        <end position="997"/>
    </location>
</feature>
<dbReference type="InParanoid" id="C5LUF2"/>
<dbReference type="SUPFAM" id="SSF48371">
    <property type="entry name" value="ARM repeat"/>
    <property type="match status" value="1"/>
</dbReference>
<evidence type="ECO:0000256" key="2">
    <source>
        <dbReference type="ARBA" id="ARBA00006331"/>
    </source>
</evidence>
<dbReference type="SUPFAM" id="SSF56204">
    <property type="entry name" value="Hect, E3 ligase catalytic domain"/>
    <property type="match status" value="1"/>
</dbReference>
<dbReference type="InterPro" id="IPR045322">
    <property type="entry name" value="HECTD1/TRIP12-like"/>
</dbReference>
<dbReference type="GO" id="GO:0043161">
    <property type="term" value="P:proteasome-mediated ubiquitin-dependent protein catabolic process"/>
    <property type="evidence" value="ECO:0007669"/>
    <property type="project" value="TreeGrafter"/>
</dbReference>
<protein>
    <recommendedName>
        <fullName evidence="3">HECT-type E3 ubiquitin transferase</fullName>
        <ecNumber evidence="3">2.3.2.26</ecNumber>
    </recommendedName>
</protein>
<evidence type="ECO:0000256" key="1">
    <source>
        <dbReference type="ARBA" id="ARBA00000885"/>
    </source>
</evidence>
<dbReference type="Pfam" id="PF25579">
    <property type="entry name" value="TPR_TRIP12_N"/>
    <property type="match status" value="1"/>
</dbReference>
<feature type="region of interest" description="Disordered" evidence="7">
    <location>
        <begin position="1586"/>
        <end position="1616"/>
    </location>
</feature>
<dbReference type="InterPro" id="IPR057948">
    <property type="entry name" value="TPR_TRIP12_N"/>
</dbReference>
<evidence type="ECO:0000313" key="9">
    <source>
        <dbReference type="EMBL" id="EEQ99685.1"/>
    </source>
</evidence>
<dbReference type="Gene3D" id="1.25.10.10">
    <property type="entry name" value="Leucine-rich Repeat Variant"/>
    <property type="match status" value="1"/>
</dbReference>
<name>C5LUF2_PERM5</name>
<gene>
    <name evidence="9" type="ORF">Pmar_PMAR010948</name>
</gene>
<feature type="compositionally biased region" description="Basic and acidic residues" evidence="7">
    <location>
        <begin position="1137"/>
        <end position="1154"/>
    </location>
</feature>
<dbReference type="GO" id="GO:0000209">
    <property type="term" value="P:protein polyubiquitination"/>
    <property type="evidence" value="ECO:0007669"/>
    <property type="project" value="TreeGrafter"/>
</dbReference>
<feature type="active site" description="Glycyl thioester intermediate" evidence="6">
    <location>
        <position position="1927"/>
    </location>
</feature>
<evidence type="ECO:0000256" key="4">
    <source>
        <dbReference type="ARBA" id="ARBA00022679"/>
    </source>
</evidence>
<proteinExistence type="inferred from homology"/>
<dbReference type="InterPro" id="IPR016024">
    <property type="entry name" value="ARM-type_fold"/>
</dbReference>
<keyword evidence="5 6" id="KW-0833">Ubl conjugation pathway</keyword>
<accession>C5LUF2</accession>
<keyword evidence="10" id="KW-1185">Reference proteome</keyword>
<comment type="similarity">
    <text evidence="2">Belongs to the UPL family. K-HECT subfamily.</text>
</comment>
<evidence type="ECO:0000256" key="7">
    <source>
        <dbReference type="SAM" id="MobiDB-lite"/>
    </source>
</evidence>
<feature type="compositionally biased region" description="Acidic residues" evidence="7">
    <location>
        <begin position="1119"/>
        <end position="1136"/>
    </location>
</feature>
<feature type="region of interest" description="Disordered" evidence="7">
    <location>
        <begin position="1223"/>
        <end position="1279"/>
    </location>
</feature>
<evidence type="ECO:0000256" key="3">
    <source>
        <dbReference type="ARBA" id="ARBA00012485"/>
    </source>
</evidence>
<dbReference type="PANTHER" id="PTHR45670">
    <property type="entry name" value="E3 UBIQUITIN-PROTEIN LIGASE TRIP12"/>
    <property type="match status" value="1"/>
</dbReference>
<feature type="region of interest" description="Disordered" evidence="7">
    <location>
        <begin position="1"/>
        <end position="226"/>
    </location>
</feature>
<feature type="region of interest" description="Disordered" evidence="7">
    <location>
        <begin position="764"/>
        <end position="813"/>
    </location>
</feature>
<feature type="domain" description="HECT" evidence="8">
    <location>
        <begin position="1676"/>
        <end position="1960"/>
    </location>
</feature>
<dbReference type="Gene3D" id="3.30.2410.10">
    <property type="entry name" value="Hect, E3 ligase catalytic domain"/>
    <property type="match status" value="1"/>
</dbReference>
<reference evidence="9 10" key="1">
    <citation type="submission" date="2008-07" db="EMBL/GenBank/DDBJ databases">
        <authorList>
            <person name="El-Sayed N."/>
            <person name="Caler E."/>
            <person name="Inman J."/>
            <person name="Amedeo P."/>
            <person name="Hass B."/>
            <person name="Wortman J."/>
        </authorList>
    </citation>
    <scope>NUCLEOTIDE SEQUENCE [LARGE SCALE GENOMIC DNA]</scope>
    <source>
        <strain evidence="10">ATCC 50983 / TXsc</strain>
    </source>
</reference>
<dbReference type="PROSITE" id="PS50237">
    <property type="entry name" value="HECT"/>
    <property type="match status" value="1"/>
</dbReference>
<dbReference type="RefSeq" id="XP_002766968.1">
    <property type="nucleotide sequence ID" value="XM_002766922.1"/>
</dbReference>
<feature type="region of interest" description="Disordered" evidence="7">
    <location>
        <begin position="970"/>
        <end position="997"/>
    </location>
</feature>
<sequence length="1960" mass="210436">MSPRSSANNNNSSSRCTKTKQRKQALTSTTLTSTTSSTQANNNNTTATAAAQSRLSRRSSTSTTAGKKSLHLLGGSQSSVSAASPRKRIQKGLEQGKKPALLPVSGGSVSKRKRASKKRKSEHISESIENRPVKTMKRESEASRDTAAEESSLHLPETPTDMGASETPDARPGRGSSRIDMGALGTFLRGIGSSSDDVDKDASGRGDGAEGEGGDGMSAMGVASSSSSSSAFPEGLAFLMSAASSGGAMQRIVADLKSDDSLRVIASLTELNDLLNMSGEEISIGFPIETTVPLLVKHVERDDPQDEGDDPDTRRLLATRCIYSLLDILPAATARLLANSGTGLETLCDKLRNITNIDLAEQCIRILYRLSSEQPTALFCAGGVEALLQCMDFFTTYCQDQALSAVKNMVRMARVTPEKWEEYLVEPPCCLNQLVAVLGHADSSMQARAAETWKGMLSNLTRILGRFRSSSRVMSAADQSGGRLDDSARTEVTVSSKALSRGAEKLMGEGGDRLKKIVERAQEELDHPSSARTSSGVVTDLLACIASVVACSDELAAVAMQEGSMEQLLEKLLTPDGEAAAEEMSRQALKTATALLPAVKLNAPKAGQKKIDVYKILRLSGESSRSTTAKGSSAEYRGRNVPRDLLVKLIRGAVGSASADQQNSMQLLVSASIYARQRGWDLTATHPELIDRAFSYLADVMDQQCSASRYSPSLLLACLHTILTLTPKGKGVLMTQDLAQRHGIIKLLREIEGWKGPAEVSAAESGTLEVGSQGGAPPPARSSSILGSLRRSSRRDSLSPAVEASADAQSTSGQETTLGWLPLLQAEAGQALRVLNREKGSSGVGSRQLLTRSGEMNLEVFTAFAGSPSLPTPYELLQSGMLEKMCDFVARGHDADAVGKVLSANPEFYEHIVKCLVSAIDRHRLLGLALNPVPDGGIALPSTMGSKQRGSIGNLGLQLIGKPIRLKLEGRKKEGDGAEKKDSCQSSSSSSMAADSMGTRLRRALSFRSREGLENSPRGGLGGNDMASLMPPSLMVTVEPLATVGAVCGYILQRVKVFRRCMGPGEGGCSREFIEELLLGEDDDEDEDEEAFLMGLHGDDMEMDEEDYDDEDMMLDEEDECHQAGEESEGEHEDDDMIARGSREADEEAFKRMMAEACRGRGRSRRGDRRAAKPESAPAKAPPPPEPTGVVLYLDGHPIPNHVTVVQAVWLAASRAAVASGVPSDESMGVTSRPPARLVRSARPPSEKPSRFVIAADDTDERVAEEEMDEANGKSTDGAKASISSVISTIWGTAHSLDFELTFAKGDEEATKSNRAPSPGVMSPHEPRAVVCDRPLAVEERVKAAAEAVEGHFGQLEGQNWDGLDRLVELLVSLAKLRPKDSPVRWSTFACGALSKRQLAVASSPLSLITNIPADFKVLMGGKKDDDDDASVRHTRLVSVAPVLFDTETRRRVMASSCFGLHRALQGISEQAATDAPNSSPSAQQMTALPRQKVRIRREKLLESAVLVMNVFGAGKEKASAALEVEFLGEVGTGSGPTNEFYACVAEELKKVPSFSRESESRLFPMPVSEEDGCNAEAYRKVLASAAEQRENPPKTTPERNGQSPSHRGRSNSERKCLGAVSDISEDVGDVTANIGIASPTPSPSLKDGGEDAKEGSSNSKGMTVESKAKSIPSVLEAWRLAGHIVARCILDSRLVDLDIHPVMWELVKEILASEEAREVEVPCVYYLSLVDPALHRTLLSLTRMSPGELRSLEISATKVPGYENITLPGLRGNVSSKNVDKFVEGVATAVTYSGVYWQLRAFADAFAEILSPAALSLWRSEDELTELTYGSSAARPEYWTKEHLLSSIQPKHGYTSTSPAVQYLVDVMATDLTPEQRQQLVRFLTGSPTLPIGGFAALKPQLTVVRQVLDDESANPDDFLPSVMTCASFMKLPDYSSKEVLKRQLVKAISEGQKAFLMS</sequence>
<organism evidence="10">
    <name type="scientific">Perkinsus marinus (strain ATCC 50983 / TXsc)</name>
    <dbReference type="NCBI Taxonomy" id="423536"/>
    <lineage>
        <taxon>Eukaryota</taxon>
        <taxon>Sar</taxon>
        <taxon>Alveolata</taxon>
        <taxon>Perkinsozoa</taxon>
        <taxon>Perkinsea</taxon>
        <taxon>Perkinsida</taxon>
        <taxon>Perkinsidae</taxon>
        <taxon>Perkinsus</taxon>
    </lineage>
</organism>
<feature type="region of interest" description="Disordered" evidence="7">
    <location>
        <begin position="1634"/>
        <end position="1667"/>
    </location>
</feature>
<dbReference type="InterPro" id="IPR000569">
    <property type="entry name" value="HECT_dom"/>
</dbReference>